<feature type="region of interest" description="Disordered" evidence="1">
    <location>
        <begin position="302"/>
        <end position="357"/>
    </location>
</feature>
<name>A0A9P5ZZJ0_PLEER</name>
<organism evidence="4 5">
    <name type="scientific">Pleurotus eryngii</name>
    <name type="common">Boletus of the steppes</name>
    <dbReference type="NCBI Taxonomy" id="5323"/>
    <lineage>
        <taxon>Eukaryota</taxon>
        <taxon>Fungi</taxon>
        <taxon>Dikarya</taxon>
        <taxon>Basidiomycota</taxon>
        <taxon>Agaricomycotina</taxon>
        <taxon>Agaricomycetes</taxon>
        <taxon>Agaricomycetidae</taxon>
        <taxon>Agaricales</taxon>
        <taxon>Pleurotineae</taxon>
        <taxon>Pleurotaceae</taxon>
        <taxon>Pleurotus</taxon>
    </lineage>
</organism>
<proteinExistence type="predicted"/>
<dbReference type="EMBL" id="MU154544">
    <property type="protein sequence ID" value="KAF9497427.1"/>
    <property type="molecule type" value="Genomic_DNA"/>
</dbReference>
<keyword evidence="2" id="KW-0812">Transmembrane</keyword>
<evidence type="ECO:0000256" key="1">
    <source>
        <dbReference type="SAM" id="MobiDB-lite"/>
    </source>
</evidence>
<comment type="caution">
    <text evidence="4">The sequence shown here is derived from an EMBL/GenBank/DDBJ whole genome shotgun (WGS) entry which is preliminary data.</text>
</comment>
<feature type="compositionally biased region" description="Basic and acidic residues" evidence="1">
    <location>
        <begin position="328"/>
        <end position="340"/>
    </location>
</feature>
<keyword evidence="5" id="KW-1185">Reference proteome</keyword>
<keyword evidence="2" id="KW-0472">Membrane</keyword>
<feature type="transmembrane region" description="Helical" evidence="2">
    <location>
        <begin position="106"/>
        <end position="126"/>
    </location>
</feature>
<evidence type="ECO:0000259" key="3">
    <source>
        <dbReference type="Pfam" id="PF20152"/>
    </source>
</evidence>
<sequence length="357" mass="39241">MWQEELEADPVPSQVLPTMDNSATIPLTGPIFVGAILNWSLLGSLAVQIYVYIQHSMQDPRMIKGTVFLVLIMDLTQTGVSTDYAWKTLVSHWGDPSILAVPPPSSVSVTIMASIISMVVQIFFSWRIWMLNRQSKIFMIFPIVIFLVAIMQCSSALVAAVRFTFVKELSQLSELTPGFTVWLVGSFVADILIAGCMLYTLHRARKRSFSGRSETVLTRLVRNTIETGAVTAVAAGVELVLFLVIPETNYHVTPAFLLGKLYSNVLMANLNARGHSKAVGMDVSLGSGSSHNRYETSVKLARMGPGATDGTDPSRSVHRSPMPVPVHIHAETTKSIHYSDDESNAEMQRNNKSTLDL</sequence>
<dbReference type="OrthoDB" id="3262409at2759"/>
<dbReference type="Proteomes" id="UP000807025">
    <property type="component" value="Unassembled WGS sequence"/>
</dbReference>
<feature type="transmembrane region" description="Helical" evidence="2">
    <location>
        <begin position="181"/>
        <end position="201"/>
    </location>
</feature>
<feature type="transmembrane region" description="Helical" evidence="2">
    <location>
        <begin position="138"/>
        <end position="161"/>
    </location>
</feature>
<feature type="compositionally biased region" description="Polar residues" evidence="1">
    <location>
        <begin position="345"/>
        <end position="357"/>
    </location>
</feature>
<dbReference type="PANTHER" id="PTHR40465:SF1">
    <property type="entry name" value="DUF6534 DOMAIN-CONTAINING PROTEIN"/>
    <property type="match status" value="1"/>
</dbReference>
<reference evidence="4" key="1">
    <citation type="submission" date="2020-11" db="EMBL/GenBank/DDBJ databases">
        <authorList>
            <consortium name="DOE Joint Genome Institute"/>
            <person name="Ahrendt S."/>
            <person name="Riley R."/>
            <person name="Andreopoulos W."/>
            <person name="Labutti K."/>
            <person name="Pangilinan J."/>
            <person name="Ruiz-Duenas F.J."/>
            <person name="Barrasa J.M."/>
            <person name="Sanchez-Garcia M."/>
            <person name="Camarero S."/>
            <person name="Miyauchi S."/>
            <person name="Serrano A."/>
            <person name="Linde D."/>
            <person name="Babiker R."/>
            <person name="Drula E."/>
            <person name="Ayuso-Fernandez I."/>
            <person name="Pacheco R."/>
            <person name="Padilla G."/>
            <person name="Ferreira P."/>
            <person name="Barriuso J."/>
            <person name="Kellner H."/>
            <person name="Castanera R."/>
            <person name="Alfaro M."/>
            <person name="Ramirez L."/>
            <person name="Pisabarro A.G."/>
            <person name="Kuo A."/>
            <person name="Tritt A."/>
            <person name="Lipzen A."/>
            <person name="He G."/>
            <person name="Yan M."/>
            <person name="Ng V."/>
            <person name="Cullen D."/>
            <person name="Martin F."/>
            <person name="Rosso M.-N."/>
            <person name="Henrissat B."/>
            <person name="Hibbett D."/>
            <person name="Martinez A.T."/>
            <person name="Grigoriev I.V."/>
        </authorList>
    </citation>
    <scope>NUCLEOTIDE SEQUENCE</scope>
    <source>
        <strain evidence="4">ATCC 90797</strain>
    </source>
</reference>
<gene>
    <name evidence="4" type="ORF">BDN71DRAFT_1504949</name>
</gene>
<protein>
    <recommendedName>
        <fullName evidence="3">DUF6534 domain-containing protein</fullName>
    </recommendedName>
</protein>
<feature type="transmembrane region" description="Helical" evidence="2">
    <location>
        <begin position="65"/>
        <end position="86"/>
    </location>
</feature>
<evidence type="ECO:0000313" key="4">
    <source>
        <dbReference type="EMBL" id="KAF9497427.1"/>
    </source>
</evidence>
<feature type="domain" description="DUF6534" evidence="3">
    <location>
        <begin position="186"/>
        <end position="274"/>
    </location>
</feature>
<dbReference type="Pfam" id="PF20152">
    <property type="entry name" value="DUF6534"/>
    <property type="match status" value="1"/>
</dbReference>
<evidence type="ECO:0000256" key="2">
    <source>
        <dbReference type="SAM" id="Phobius"/>
    </source>
</evidence>
<keyword evidence="2" id="KW-1133">Transmembrane helix</keyword>
<evidence type="ECO:0000313" key="5">
    <source>
        <dbReference type="Proteomes" id="UP000807025"/>
    </source>
</evidence>
<accession>A0A9P5ZZJ0</accession>
<dbReference type="PANTHER" id="PTHR40465">
    <property type="entry name" value="CHROMOSOME 1, WHOLE GENOME SHOTGUN SEQUENCE"/>
    <property type="match status" value="1"/>
</dbReference>
<dbReference type="InterPro" id="IPR045339">
    <property type="entry name" value="DUF6534"/>
</dbReference>
<dbReference type="AlphaFoldDB" id="A0A9P5ZZJ0"/>
<feature type="transmembrane region" description="Helical" evidence="2">
    <location>
        <begin position="31"/>
        <end position="53"/>
    </location>
</feature>